<accession>A0A4R8EHW8</accession>
<gene>
    <name evidence="8" type="ORF">C8D74_12513</name>
</gene>
<dbReference type="Gene3D" id="3.20.20.70">
    <property type="entry name" value="Aldolase class I"/>
    <property type="match status" value="1"/>
</dbReference>
<dbReference type="PROSITE" id="PS51918">
    <property type="entry name" value="RADICAL_SAM"/>
    <property type="match status" value="1"/>
</dbReference>
<evidence type="ECO:0000256" key="4">
    <source>
        <dbReference type="ARBA" id="ARBA00023004"/>
    </source>
</evidence>
<dbReference type="SFLD" id="SFLDG01067">
    <property type="entry name" value="SPASM/twitch_domain_containing"/>
    <property type="match status" value="1"/>
</dbReference>
<dbReference type="PANTHER" id="PTHR43273">
    <property type="entry name" value="ANAEROBIC SULFATASE-MATURATING ENZYME HOMOLOG ASLB-RELATED"/>
    <property type="match status" value="1"/>
</dbReference>
<evidence type="ECO:0000256" key="5">
    <source>
        <dbReference type="ARBA" id="ARBA00023014"/>
    </source>
</evidence>
<dbReference type="InterPro" id="IPR007197">
    <property type="entry name" value="rSAM"/>
</dbReference>
<comment type="cofactor">
    <cofactor evidence="1">
        <name>[4Fe-4S] cluster</name>
        <dbReference type="ChEBI" id="CHEBI:49883"/>
    </cofactor>
</comment>
<evidence type="ECO:0000256" key="1">
    <source>
        <dbReference type="ARBA" id="ARBA00001966"/>
    </source>
</evidence>
<reference evidence="8 9" key="1">
    <citation type="submission" date="2019-03" db="EMBL/GenBank/DDBJ databases">
        <title>Genomic Encyclopedia of Type Strains, Phase IV (KMG-IV): sequencing the most valuable type-strain genomes for metagenomic binning, comparative biology and taxonomic classification.</title>
        <authorList>
            <person name="Goeker M."/>
        </authorList>
    </citation>
    <scope>NUCLEOTIDE SEQUENCE [LARGE SCALE GENOMIC DNA]</scope>
    <source>
        <strain evidence="8 9">DSM 13575</strain>
    </source>
</reference>
<evidence type="ECO:0000259" key="7">
    <source>
        <dbReference type="PROSITE" id="PS51918"/>
    </source>
</evidence>
<dbReference type="GO" id="GO:0016491">
    <property type="term" value="F:oxidoreductase activity"/>
    <property type="evidence" value="ECO:0007669"/>
    <property type="project" value="InterPro"/>
</dbReference>
<organism evidence="8 9">
    <name type="scientific">Petrotoga sibirica</name>
    <dbReference type="NCBI Taxonomy" id="156202"/>
    <lineage>
        <taxon>Bacteria</taxon>
        <taxon>Thermotogati</taxon>
        <taxon>Thermotogota</taxon>
        <taxon>Thermotogae</taxon>
        <taxon>Petrotogales</taxon>
        <taxon>Petrotogaceae</taxon>
        <taxon>Petrotoga</taxon>
    </lineage>
</organism>
<dbReference type="Proteomes" id="UP000294817">
    <property type="component" value="Unassembled WGS sequence"/>
</dbReference>
<evidence type="ECO:0000256" key="3">
    <source>
        <dbReference type="ARBA" id="ARBA00022723"/>
    </source>
</evidence>
<dbReference type="PANTHER" id="PTHR43273:SF3">
    <property type="entry name" value="ANAEROBIC SULFATASE-MATURATING ENZYME HOMOLOG ASLB-RELATED"/>
    <property type="match status" value="1"/>
</dbReference>
<dbReference type="AlphaFoldDB" id="A0A4R8EHW8"/>
<dbReference type="RefSeq" id="WP_103876064.1">
    <property type="nucleotide sequence ID" value="NZ_SODZ01000025.1"/>
</dbReference>
<dbReference type="GO" id="GO:0046872">
    <property type="term" value="F:metal ion binding"/>
    <property type="evidence" value="ECO:0007669"/>
    <property type="project" value="UniProtKB-KW"/>
</dbReference>
<evidence type="ECO:0000256" key="2">
    <source>
        <dbReference type="ARBA" id="ARBA00022691"/>
    </source>
</evidence>
<dbReference type="InterPro" id="IPR023867">
    <property type="entry name" value="Sulphatase_maturase_rSAM"/>
</dbReference>
<dbReference type="CDD" id="cd01335">
    <property type="entry name" value="Radical_SAM"/>
    <property type="match status" value="1"/>
</dbReference>
<name>A0A4R8EHW8_9BACT</name>
<dbReference type="SUPFAM" id="SSF102114">
    <property type="entry name" value="Radical SAM enzymes"/>
    <property type="match status" value="1"/>
</dbReference>
<sequence>MIFQNQYQDKFKLKKNIYILDYLKGTLQKYPLDERVELINDEESKYLDNSYKKYSYRLNPSVLSIALIPTYNCNMKCIYCYEGNLTIMKERMLSSDIDNIIKYIKKIYDEGSFSEINFSLLGGEPITKDNIKWFNDFFIEFKKLNLKFNISCISNGLEIRDNIEYILDMKLSHIQLTLDGLEKTHNYRKKSKIKGLNPYNGVINTVDILLESKIYTSLRMNVDMYNVSEIIKINSLINEKGWNKSKFFDAYLYPVTQSSDSNSKKYISETLLFEKVLNELSKLNTSDNNLSLDFHGVDFVDSLLRKEIFVPKNKFCASCSSQYVFDCKGNIYTCWWGASKSEFIIGNFRKDNFDSEKVKAWHYHDVNNIENCISCKYKYICGTGCVFKSYSREKTLNVGNCSDFYNIIKLYLSYLESEGML</sequence>
<dbReference type="InterPro" id="IPR058240">
    <property type="entry name" value="rSAM_sf"/>
</dbReference>
<dbReference type="SFLD" id="SFLDS00029">
    <property type="entry name" value="Radical_SAM"/>
    <property type="match status" value="1"/>
</dbReference>
<dbReference type="EMBL" id="SODZ01000025">
    <property type="protein sequence ID" value="TDX09975.1"/>
    <property type="molecule type" value="Genomic_DNA"/>
</dbReference>
<keyword evidence="9" id="KW-1185">Reference proteome</keyword>
<dbReference type="GO" id="GO:0051536">
    <property type="term" value="F:iron-sulfur cluster binding"/>
    <property type="evidence" value="ECO:0007669"/>
    <property type="project" value="UniProtKB-KW"/>
</dbReference>
<proteinExistence type="inferred from homology"/>
<evidence type="ECO:0000256" key="6">
    <source>
        <dbReference type="ARBA" id="ARBA00023601"/>
    </source>
</evidence>
<protein>
    <recommendedName>
        <fullName evidence="7">Radical SAM core domain-containing protein</fullName>
    </recommendedName>
</protein>
<dbReference type="NCBIfam" id="TIGR04085">
    <property type="entry name" value="rSAM_more_4Fe4S"/>
    <property type="match status" value="1"/>
</dbReference>
<keyword evidence="4" id="KW-0408">Iron</keyword>
<comment type="caution">
    <text evidence="8">The sequence shown here is derived from an EMBL/GenBank/DDBJ whole genome shotgun (WGS) entry which is preliminary data.</text>
</comment>
<evidence type="ECO:0000313" key="9">
    <source>
        <dbReference type="Proteomes" id="UP000294817"/>
    </source>
</evidence>
<keyword evidence="2" id="KW-0949">S-adenosyl-L-methionine</keyword>
<evidence type="ECO:0000313" key="8">
    <source>
        <dbReference type="EMBL" id="TDX09975.1"/>
    </source>
</evidence>
<keyword evidence="3" id="KW-0479">Metal-binding</keyword>
<comment type="similarity">
    <text evidence="6">Belongs to the radical SAM superfamily. Anaerobic sulfatase-maturating enzyme family.</text>
</comment>
<dbReference type="InterPro" id="IPR023885">
    <property type="entry name" value="4Fe4S-binding_SPASM_dom"/>
</dbReference>
<keyword evidence="5" id="KW-0411">Iron-sulfur</keyword>
<dbReference type="UniPathway" id="UPA00782"/>
<dbReference type="InterPro" id="IPR013785">
    <property type="entry name" value="Aldolase_TIM"/>
</dbReference>
<dbReference type="Pfam" id="PF04055">
    <property type="entry name" value="Radical_SAM"/>
    <property type="match status" value="1"/>
</dbReference>
<feature type="domain" description="Radical SAM core" evidence="7">
    <location>
        <begin position="57"/>
        <end position="293"/>
    </location>
</feature>